<dbReference type="SMART" id="SM00454">
    <property type="entry name" value="SAM"/>
    <property type="match status" value="1"/>
</dbReference>
<keyword evidence="3" id="KW-0067">ATP-binding</keyword>
<dbReference type="FunFam" id="1.10.150.50:FF:000001">
    <property type="entry name" value="Ephrin type-A receptor 5"/>
    <property type="match status" value="1"/>
</dbReference>
<dbReference type="PANTHER" id="PTHR46877">
    <property type="entry name" value="EPH RECEPTOR A5"/>
    <property type="match status" value="1"/>
</dbReference>
<evidence type="ECO:0000256" key="5">
    <source>
        <dbReference type="ARBA" id="ARBA00023170"/>
    </source>
</evidence>
<evidence type="ECO:0000313" key="7">
    <source>
        <dbReference type="EMBL" id="KAL2713586.1"/>
    </source>
</evidence>
<dbReference type="PROSITE" id="PS50105">
    <property type="entry name" value="SAM_DOMAIN"/>
    <property type="match status" value="1"/>
</dbReference>
<dbReference type="Gene3D" id="1.10.150.50">
    <property type="entry name" value="Transcription Factor, Ets-1"/>
    <property type="match status" value="1"/>
</dbReference>
<dbReference type="GO" id="GO:0016020">
    <property type="term" value="C:membrane"/>
    <property type="evidence" value="ECO:0007669"/>
    <property type="project" value="UniProtKB-SubCell"/>
</dbReference>
<gene>
    <name evidence="7" type="ORF">V1478_016143</name>
</gene>
<name>A0ABD1ZZL7_VESSQ</name>
<evidence type="ECO:0000256" key="1">
    <source>
        <dbReference type="ARBA" id="ARBA00004167"/>
    </source>
</evidence>
<keyword evidence="4" id="KW-0472">Membrane</keyword>
<feature type="domain" description="SAM" evidence="6">
    <location>
        <begin position="34"/>
        <end position="98"/>
    </location>
</feature>
<dbReference type="InterPro" id="IPR013761">
    <property type="entry name" value="SAM/pointed_sf"/>
</dbReference>
<reference evidence="7 8" key="1">
    <citation type="journal article" date="2024" name="Ann. Entomol. Soc. Am.">
        <title>Genomic analyses of the southern and eastern yellowjacket wasps (Hymenoptera: Vespidae) reveal evolutionary signatures of social life.</title>
        <authorList>
            <person name="Catto M.A."/>
            <person name="Caine P.B."/>
            <person name="Orr S.E."/>
            <person name="Hunt B.G."/>
            <person name="Goodisman M.A.D."/>
        </authorList>
    </citation>
    <scope>NUCLEOTIDE SEQUENCE [LARGE SCALE GENOMIC DNA]</scope>
    <source>
        <strain evidence="7">233</strain>
        <tissue evidence="7">Head and thorax</tissue>
    </source>
</reference>
<comment type="caution">
    <text evidence="7">The sequence shown here is derived from an EMBL/GenBank/DDBJ whole genome shotgun (WGS) entry which is preliminary data.</text>
</comment>
<comment type="subcellular location">
    <subcellularLocation>
        <location evidence="1">Membrane</location>
        <topology evidence="1">Single-pass membrane protein</topology>
    </subcellularLocation>
</comment>
<evidence type="ECO:0000256" key="3">
    <source>
        <dbReference type="ARBA" id="ARBA00022840"/>
    </source>
</evidence>
<keyword evidence="2" id="KW-0547">Nucleotide-binding</keyword>
<protein>
    <submittedName>
        <fullName evidence="7">Ephrin type-A receptor 7</fullName>
    </submittedName>
</protein>
<evidence type="ECO:0000313" key="8">
    <source>
        <dbReference type="Proteomes" id="UP001607302"/>
    </source>
</evidence>
<organism evidence="7 8">
    <name type="scientific">Vespula squamosa</name>
    <name type="common">Southern yellow jacket</name>
    <name type="synonym">Wasp</name>
    <dbReference type="NCBI Taxonomy" id="30214"/>
    <lineage>
        <taxon>Eukaryota</taxon>
        <taxon>Metazoa</taxon>
        <taxon>Ecdysozoa</taxon>
        <taxon>Arthropoda</taxon>
        <taxon>Hexapoda</taxon>
        <taxon>Insecta</taxon>
        <taxon>Pterygota</taxon>
        <taxon>Neoptera</taxon>
        <taxon>Endopterygota</taxon>
        <taxon>Hymenoptera</taxon>
        <taxon>Apocrita</taxon>
        <taxon>Aculeata</taxon>
        <taxon>Vespoidea</taxon>
        <taxon>Vespidae</taxon>
        <taxon>Vespinae</taxon>
        <taxon>Vespula</taxon>
    </lineage>
</organism>
<dbReference type="SUPFAM" id="SSF47769">
    <property type="entry name" value="SAM/Pointed domain"/>
    <property type="match status" value="1"/>
</dbReference>
<dbReference type="InterPro" id="IPR050449">
    <property type="entry name" value="Ephrin_rcpt_TKs"/>
</dbReference>
<dbReference type="GO" id="GO:0005524">
    <property type="term" value="F:ATP binding"/>
    <property type="evidence" value="ECO:0007669"/>
    <property type="project" value="UniProtKB-KW"/>
</dbReference>
<accession>A0ABD1ZZL7</accession>
<evidence type="ECO:0000256" key="2">
    <source>
        <dbReference type="ARBA" id="ARBA00022741"/>
    </source>
</evidence>
<dbReference type="Pfam" id="PF00536">
    <property type="entry name" value="SAM_1"/>
    <property type="match status" value="1"/>
</dbReference>
<dbReference type="AlphaFoldDB" id="A0ABD1ZZL7"/>
<dbReference type="Proteomes" id="UP001607302">
    <property type="component" value="Unassembled WGS sequence"/>
</dbReference>
<keyword evidence="5 7" id="KW-0675">Receptor</keyword>
<dbReference type="InterPro" id="IPR001660">
    <property type="entry name" value="SAM"/>
</dbReference>
<evidence type="ECO:0000256" key="4">
    <source>
        <dbReference type="ARBA" id="ARBA00023136"/>
    </source>
</evidence>
<evidence type="ECO:0000259" key="6">
    <source>
        <dbReference type="PROSITE" id="PS50105"/>
    </source>
</evidence>
<sequence>MKYPGIWLCLKTQCRVYVLDRGTNPLAPDAVDLTQLTSVSEWLASIKMSRYAESFERAGVTTLEAAARVTVQELTALGITLVGHQKKIMNSVTALRAQMSATSQSFLV</sequence>
<dbReference type="PANTHER" id="PTHR46877:SF14">
    <property type="entry name" value="RECEPTOR PROTEIN-TYROSINE KINASE"/>
    <property type="match status" value="1"/>
</dbReference>
<keyword evidence="8" id="KW-1185">Reference proteome</keyword>
<dbReference type="CDD" id="cd09488">
    <property type="entry name" value="SAM_EPH-R"/>
    <property type="match status" value="1"/>
</dbReference>
<proteinExistence type="predicted"/>
<dbReference type="EMBL" id="JAUDFV010000157">
    <property type="protein sequence ID" value="KAL2713586.1"/>
    <property type="molecule type" value="Genomic_DNA"/>
</dbReference>